<feature type="compositionally biased region" description="Basic and acidic residues" evidence="10">
    <location>
        <begin position="101"/>
        <end position="152"/>
    </location>
</feature>
<dbReference type="GO" id="GO:0004693">
    <property type="term" value="F:cyclin-dependent protein serine/threonine kinase activity"/>
    <property type="evidence" value="ECO:0007669"/>
    <property type="project" value="UniProtKB-EC"/>
</dbReference>
<comment type="catalytic activity">
    <reaction evidence="8">
        <text>L-threonyl-[protein] + ATP = O-phospho-L-threonyl-[protein] + ADP + H(+)</text>
        <dbReference type="Rhea" id="RHEA:46608"/>
        <dbReference type="Rhea" id="RHEA-COMP:11060"/>
        <dbReference type="Rhea" id="RHEA-COMP:11605"/>
        <dbReference type="ChEBI" id="CHEBI:15378"/>
        <dbReference type="ChEBI" id="CHEBI:30013"/>
        <dbReference type="ChEBI" id="CHEBI:30616"/>
        <dbReference type="ChEBI" id="CHEBI:61977"/>
        <dbReference type="ChEBI" id="CHEBI:456216"/>
        <dbReference type="EC" id="2.7.11.22"/>
    </reaction>
</comment>
<comment type="caution">
    <text evidence="12">The sequence shown here is derived from an EMBL/GenBank/DDBJ whole genome shotgun (WGS) entry which is preliminary data.</text>
</comment>
<dbReference type="Proteomes" id="UP000789390">
    <property type="component" value="Unassembled WGS sequence"/>
</dbReference>
<dbReference type="GO" id="GO:0005524">
    <property type="term" value="F:ATP binding"/>
    <property type="evidence" value="ECO:0007669"/>
    <property type="project" value="UniProtKB-KW"/>
</dbReference>
<evidence type="ECO:0000256" key="3">
    <source>
        <dbReference type="ARBA" id="ARBA00022527"/>
    </source>
</evidence>
<keyword evidence="13" id="KW-1185">Reference proteome</keyword>
<dbReference type="GO" id="GO:0005634">
    <property type="term" value="C:nucleus"/>
    <property type="evidence" value="ECO:0007669"/>
    <property type="project" value="TreeGrafter"/>
</dbReference>
<evidence type="ECO:0000313" key="13">
    <source>
        <dbReference type="Proteomes" id="UP000789390"/>
    </source>
</evidence>
<feature type="region of interest" description="Disordered" evidence="10">
    <location>
        <begin position="51"/>
        <end position="191"/>
    </location>
</feature>
<comment type="catalytic activity">
    <reaction evidence="9">
        <text>L-seryl-[protein] + ATP = O-phospho-L-seryl-[protein] + ADP + H(+)</text>
        <dbReference type="Rhea" id="RHEA:17989"/>
        <dbReference type="Rhea" id="RHEA-COMP:9863"/>
        <dbReference type="Rhea" id="RHEA-COMP:11604"/>
        <dbReference type="ChEBI" id="CHEBI:15378"/>
        <dbReference type="ChEBI" id="CHEBI:29999"/>
        <dbReference type="ChEBI" id="CHEBI:30616"/>
        <dbReference type="ChEBI" id="CHEBI:83421"/>
        <dbReference type="ChEBI" id="CHEBI:456216"/>
        <dbReference type="EC" id="2.7.11.22"/>
    </reaction>
</comment>
<dbReference type="PANTHER" id="PTHR24056">
    <property type="entry name" value="CELL DIVISION PROTEIN KINASE"/>
    <property type="match status" value="1"/>
</dbReference>
<feature type="compositionally biased region" description="Basic and acidic residues" evidence="10">
    <location>
        <begin position="158"/>
        <end position="175"/>
    </location>
</feature>
<evidence type="ECO:0000256" key="4">
    <source>
        <dbReference type="ARBA" id="ARBA00022679"/>
    </source>
</evidence>
<proteinExistence type="inferred from homology"/>
<comment type="similarity">
    <text evidence="1">Belongs to the protein kinase superfamily. CMGC Ser/Thr protein kinase family. CDC2/CDKX subfamily.</text>
</comment>
<feature type="region of interest" description="Disordered" evidence="10">
    <location>
        <begin position="238"/>
        <end position="298"/>
    </location>
</feature>
<protein>
    <recommendedName>
        <fullName evidence="2">cyclin-dependent kinase</fullName>
        <ecNumber evidence="2">2.7.11.22</ecNumber>
    </recommendedName>
</protein>
<dbReference type="FunFam" id="1.10.510.10:FF:000523">
    <property type="entry name" value="Serine/threonine-protein kinase PITSLRE"/>
    <property type="match status" value="1"/>
</dbReference>
<name>A0A8J2RX43_9CRUS</name>
<dbReference type="EMBL" id="CAKKLH010000298">
    <property type="protein sequence ID" value="CAH0110005.1"/>
    <property type="molecule type" value="Genomic_DNA"/>
</dbReference>
<dbReference type="CDD" id="cd07843">
    <property type="entry name" value="STKc_CDC2L1"/>
    <property type="match status" value="1"/>
</dbReference>
<dbReference type="PANTHER" id="PTHR24056:SF107">
    <property type="entry name" value="CYCLIN-DEPENDENT KINASE 11A-RELATED"/>
    <property type="match status" value="1"/>
</dbReference>
<dbReference type="PROSITE" id="PS50011">
    <property type="entry name" value="PROTEIN_KINASE_DOM"/>
    <property type="match status" value="1"/>
</dbReference>
<keyword evidence="7" id="KW-0067">ATP-binding</keyword>
<dbReference type="InterPro" id="IPR008271">
    <property type="entry name" value="Ser/Thr_kinase_AS"/>
</dbReference>
<evidence type="ECO:0000256" key="6">
    <source>
        <dbReference type="ARBA" id="ARBA00022777"/>
    </source>
</evidence>
<keyword evidence="3" id="KW-0723">Serine/threonine-protein kinase</keyword>
<dbReference type="InterPro" id="IPR011009">
    <property type="entry name" value="Kinase-like_dom_sf"/>
</dbReference>
<dbReference type="InterPro" id="IPR050108">
    <property type="entry name" value="CDK"/>
</dbReference>
<feature type="region of interest" description="Disordered" evidence="10">
    <location>
        <begin position="1"/>
        <end position="23"/>
    </location>
</feature>
<evidence type="ECO:0000256" key="1">
    <source>
        <dbReference type="ARBA" id="ARBA00006485"/>
    </source>
</evidence>
<dbReference type="Pfam" id="PF00069">
    <property type="entry name" value="Pkinase"/>
    <property type="match status" value="1"/>
</dbReference>
<dbReference type="InterPro" id="IPR000719">
    <property type="entry name" value="Prot_kinase_dom"/>
</dbReference>
<evidence type="ECO:0000256" key="5">
    <source>
        <dbReference type="ARBA" id="ARBA00022741"/>
    </source>
</evidence>
<evidence type="ECO:0000256" key="8">
    <source>
        <dbReference type="ARBA" id="ARBA00047811"/>
    </source>
</evidence>
<dbReference type="SUPFAM" id="SSF56112">
    <property type="entry name" value="Protein kinase-like (PK-like)"/>
    <property type="match status" value="1"/>
</dbReference>
<dbReference type="EC" id="2.7.11.22" evidence="2"/>
<dbReference type="InterPro" id="IPR045267">
    <property type="entry name" value="CDK11/PITSLRE_STKc"/>
</dbReference>
<evidence type="ECO:0000256" key="2">
    <source>
        <dbReference type="ARBA" id="ARBA00012425"/>
    </source>
</evidence>
<evidence type="ECO:0000256" key="7">
    <source>
        <dbReference type="ARBA" id="ARBA00022840"/>
    </source>
</evidence>
<dbReference type="PROSITE" id="PS00108">
    <property type="entry name" value="PROTEIN_KINASE_ST"/>
    <property type="match status" value="1"/>
</dbReference>
<keyword evidence="4" id="KW-0808">Transferase</keyword>
<accession>A0A8J2RX43</accession>
<keyword evidence="5" id="KW-0547">Nucleotide-binding</keyword>
<organism evidence="12 13">
    <name type="scientific">Daphnia galeata</name>
    <dbReference type="NCBI Taxonomy" id="27404"/>
    <lineage>
        <taxon>Eukaryota</taxon>
        <taxon>Metazoa</taxon>
        <taxon>Ecdysozoa</taxon>
        <taxon>Arthropoda</taxon>
        <taxon>Crustacea</taxon>
        <taxon>Branchiopoda</taxon>
        <taxon>Diplostraca</taxon>
        <taxon>Cladocera</taxon>
        <taxon>Anomopoda</taxon>
        <taxon>Daphniidae</taxon>
        <taxon>Daphnia</taxon>
    </lineage>
</organism>
<evidence type="ECO:0000256" key="10">
    <source>
        <dbReference type="SAM" id="MobiDB-lite"/>
    </source>
</evidence>
<feature type="domain" description="Protein kinase" evidence="11">
    <location>
        <begin position="338"/>
        <end position="626"/>
    </location>
</feature>
<keyword evidence="6" id="KW-0418">Kinase</keyword>
<evidence type="ECO:0000313" key="12">
    <source>
        <dbReference type="EMBL" id="CAH0110005.1"/>
    </source>
</evidence>
<gene>
    <name evidence="12" type="ORF">DGAL_LOCUS13499</name>
</gene>
<sequence>MSRNISIDQRYSEGELTDSPDFQGIKEMDEYESSLIFIPCSLTSISLSEDEQQCDTLSIKPPQPQADFSGEDKSRRHKKQTPTYLRNLSHHRSGRGNKSNVGKDGKKEVFKADGKEKYDSKYEDRHSKDSRKEDLRERLERDRKSRKSKDLEVTYESRYIDGKKPHDFRAARRNEQTFTSNEDDTEETKVDFKDHGYKEISKKRKHQTEWNIIAEISSPDDVQINKIGEKKMIKENTLTSKMLSGESTDEDSRSSSKSSVMLNEDSSIVKVNERSPQSLHEDREEPDEKRRKSESVSIEEFNRTEKVHTLLNQNVSGTKEELAPYLPAIMGCRSVGEFQCLNKIEEGTYGVVYRAQDKRTDEIVALKRLKMEREKEGFPITSLREVSTLLKAQHENIVTVREIVVGSNMDSIFMVMDYVEHDLKSLMEVLKSKKQSFLPGEVKCLLQQLLRAVAHLHDNWILHRDLKTSNILLSHSGILKVGDFGLAREYGSPLKAYTSIVVTLWYRAPELLLGVKEYSTPIDVWSVGCIFGELLSLDAIFQGKFEADQINKIFKELGTPNDSIWPGYSELPFVKKATFTNNPVSNLRKRFSSRLSELGVDLMHKFLTYDPLKRISAEEALNHTYLKEPPFPIHPSMLPTWPAKSESNGARKAQSPKPPSGGRAYKQLNEEVDVDSNTGFHMGSAHVDRRTSLLGPGFSLKF</sequence>
<dbReference type="Gene3D" id="3.30.200.20">
    <property type="entry name" value="Phosphorylase Kinase, domain 1"/>
    <property type="match status" value="1"/>
</dbReference>
<evidence type="ECO:0000259" key="11">
    <source>
        <dbReference type="PROSITE" id="PS50011"/>
    </source>
</evidence>
<dbReference type="OrthoDB" id="647at2759"/>
<dbReference type="AlphaFoldDB" id="A0A8J2RX43"/>
<dbReference type="GO" id="GO:0007346">
    <property type="term" value="P:regulation of mitotic cell cycle"/>
    <property type="evidence" value="ECO:0007669"/>
    <property type="project" value="TreeGrafter"/>
</dbReference>
<evidence type="ECO:0000256" key="9">
    <source>
        <dbReference type="ARBA" id="ARBA00048367"/>
    </source>
</evidence>
<dbReference type="SMART" id="SM00220">
    <property type="entry name" value="S_TKc"/>
    <property type="match status" value="1"/>
</dbReference>
<feature type="region of interest" description="Disordered" evidence="10">
    <location>
        <begin position="639"/>
        <end position="664"/>
    </location>
</feature>
<dbReference type="Gene3D" id="1.10.510.10">
    <property type="entry name" value="Transferase(Phosphotransferase) domain 1"/>
    <property type="match status" value="1"/>
</dbReference>
<reference evidence="12" key="1">
    <citation type="submission" date="2021-11" db="EMBL/GenBank/DDBJ databases">
        <authorList>
            <person name="Schell T."/>
        </authorList>
    </citation>
    <scope>NUCLEOTIDE SEQUENCE</scope>
    <source>
        <strain evidence="12">M5</strain>
    </source>
</reference>
<feature type="compositionally biased region" description="Basic and acidic residues" evidence="10">
    <location>
        <begin position="279"/>
        <end position="298"/>
    </location>
</feature>
<dbReference type="FunFam" id="3.30.200.20:FF:000054">
    <property type="entry name" value="Cyclin-dependent kinase 11B"/>
    <property type="match status" value="1"/>
</dbReference>